<dbReference type="CDD" id="cd06171">
    <property type="entry name" value="Sigma70_r4"/>
    <property type="match status" value="1"/>
</dbReference>
<dbReference type="GO" id="GO:0016987">
    <property type="term" value="F:sigma factor activity"/>
    <property type="evidence" value="ECO:0007669"/>
    <property type="project" value="InterPro"/>
</dbReference>
<dbReference type="Pfam" id="PF08281">
    <property type="entry name" value="Sigma70_r4_2"/>
    <property type="match status" value="1"/>
</dbReference>
<proteinExistence type="predicted"/>
<comment type="caution">
    <text evidence="2">The sequence shown here is derived from an EMBL/GenBank/DDBJ whole genome shotgun (WGS) entry which is preliminary data.</text>
</comment>
<name>A0A9D2N124_9FIRM</name>
<reference evidence="2" key="2">
    <citation type="submission" date="2021-04" db="EMBL/GenBank/DDBJ databases">
        <authorList>
            <person name="Gilroy R."/>
        </authorList>
    </citation>
    <scope>NUCLEOTIDE SEQUENCE</scope>
    <source>
        <strain evidence="2">CHK180-15479</strain>
    </source>
</reference>
<dbReference type="SUPFAM" id="SSF88659">
    <property type="entry name" value="Sigma3 and sigma4 domains of RNA polymerase sigma factors"/>
    <property type="match status" value="1"/>
</dbReference>
<dbReference type="GO" id="GO:0003677">
    <property type="term" value="F:DNA binding"/>
    <property type="evidence" value="ECO:0007669"/>
    <property type="project" value="InterPro"/>
</dbReference>
<reference evidence="2" key="1">
    <citation type="journal article" date="2021" name="PeerJ">
        <title>Extensive microbial diversity within the chicken gut microbiome revealed by metagenomics and culture.</title>
        <authorList>
            <person name="Gilroy R."/>
            <person name="Ravi A."/>
            <person name="Getino M."/>
            <person name="Pursley I."/>
            <person name="Horton D.L."/>
            <person name="Alikhan N.F."/>
            <person name="Baker D."/>
            <person name="Gharbi K."/>
            <person name="Hall N."/>
            <person name="Watson M."/>
            <person name="Adriaenssens E.M."/>
            <person name="Foster-Nyarko E."/>
            <person name="Jarju S."/>
            <person name="Secka A."/>
            <person name="Antonio M."/>
            <person name="Oren A."/>
            <person name="Chaudhuri R.R."/>
            <person name="La Ragione R."/>
            <person name="Hildebrand F."/>
            <person name="Pallen M.J."/>
        </authorList>
    </citation>
    <scope>NUCLEOTIDE SEQUENCE</scope>
    <source>
        <strain evidence="2">CHK180-15479</strain>
    </source>
</reference>
<sequence length="89" mass="10066">MLTFYFSLMDTEGQRSRFEKIYRENAVLEAVKNLPVHYRDVFLLKYSLGLTNGEIGELLGLTVSGVKQRVARGKELLRAELTEAGFGIP</sequence>
<dbReference type="EMBL" id="DWWT01000038">
    <property type="protein sequence ID" value="HJC06184.1"/>
    <property type="molecule type" value="Genomic_DNA"/>
</dbReference>
<gene>
    <name evidence="2" type="ORF">H9704_08530</name>
</gene>
<evidence type="ECO:0000313" key="2">
    <source>
        <dbReference type="EMBL" id="HJC06184.1"/>
    </source>
</evidence>
<accession>A0A9D2N124</accession>
<dbReference type="InterPro" id="IPR013249">
    <property type="entry name" value="RNA_pol_sigma70_r4_t2"/>
</dbReference>
<dbReference type="InterPro" id="IPR013324">
    <property type="entry name" value="RNA_pol_sigma_r3/r4-like"/>
</dbReference>
<dbReference type="InterPro" id="IPR036388">
    <property type="entry name" value="WH-like_DNA-bd_sf"/>
</dbReference>
<dbReference type="Proteomes" id="UP000823910">
    <property type="component" value="Unassembled WGS sequence"/>
</dbReference>
<dbReference type="GO" id="GO:0006352">
    <property type="term" value="P:DNA-templated transcription initiation"/>
    <property type="evidence" value="ECO:0007669"/>
    <property type="project" value="InterPro"/>
</dbReference>
<protein>
    <recommendedName>
        <fullName evidence="1">RNA polymerase sigma factor 70 region 4 type 2 domain-containing protein</fullName>
    </recommendedName>
</protein>
<evidence type="ECO:0000313" key="3">
    <source>
        <dbReference type="Proteomes" id="UP000823910"/>
    </source>
</evidence>
<evidence type="ECO:0000259" key="1">
    <source>
        <dbReference type="Pfam" id="PF08281"/>
    </source>
</evidence>
<feature type="domain" description="RNA polymerase sigma factor 70 region 4 type 2" evidence="1">
    <location>
        <begin position="25"/>
        <end position="77"/>
    </location>
</feature>
<organism evidence="2 3">
    <name type="scientific">Candidatus Enterocloster excrementipullorum</name>
    <dbReference type="NCBI Taxonomy" id="2838559"/>
    <lineage>
        <taxon>Bacteria</taxon>
        <taxon>Bacillati</taxon>
        <taxon>Bacillota</taxon>
        <taxon>Clostridia</taxon>
        <taxon>Lachnospirales</taxon>
        <taxon>Lachnospiraceae</taxon>
        <taxon>Enterocloster</taxon>
    </lineage>
</organism>
<dbReference type="Gene3D" id="1.10.10.10">
    <property type="entry name" value="Winged helix-like DNA-binding domain superfamily/Winged helix DNA-binding domain"/>
    <property type="match status" value="1"/>
</dbReference>
<dbReference type="AlphaFoldDB" id="A0A9D2N124"/>